<dbReference type="RefSeq" id="WP_171656437.1">
    <property type="nucleotide sequence ID" value="NZ_WHOD01000128.1"/>
</dbReference>
<dbReference type="Pfam" id="PF00881">
    <property type="entry name" value="Nitroreductase"/>
    <property type="match status" value="1"/>
</dbReference>
<evidence type="ECO:0000256" key="3">
    <source>
        <dbReference type="ARBA" id="ARBA00023002"/>
    </source>
</evidence>
<keyword evidence="3" id="KW-0560">Oxidoreductase</keyword>
<name>A0A972K3U8_9BACL</name>
<dbReference type="CDD" id="cd02140">
    <property type="entry name" value="Frm2-like"/>
    <property type="match status" value="1"/>
</dbReference>
<dbReference type="PANTHER" id="PTHR43035">
    <property type="entry name" value="FATTY ACID REPRESSION MUTANT PROTEIN 2-RELATED"/>
    <property type="match status" value="1"/>
</dbReference>
<dbReference type="GO" id="GO:0034599">
    <property type="term" value="P:cellular response to oxidative stress"/>
    <property type="evidence" value="ECO:0007669"/>
    <property type="project" value="InterPro"/>
</dbReference>
<accession>A0A972K3U8</accession>
<keyword evidence="6" id="KW-1185">Reference proteome</keyword>
<evidence type="ECO:0000256" key="1">
    <source>
        <dbReference type="ARBA" id="ARBA00004496"/>
    </source>
</evidence>
<dbReference type="InterPro" id="IPR033877">
    <property type="entry name" value="Frm2/Hbn1"/>
</dbReference>
<dbReference type="GO" id="GO:0016491">
    <property type="term" value="F:oxidoreductase activity"/>
    <property type="evidence" value="ECO:0007669"/>
    <property type="project" value="UniProtKB-KW"/>
</dbReference>
<dbReference type="EMBL" id="WHOD01000128">
    <property type="protein sequence ID" value="NOU98196.1"/>
    <property type="molecule type" value="Genomic_DNA"/>
</dbReference>
<dbReference type="PANTHER" id="PTHR43035:SF1">
    <property type="entry name" value="FATTY ACID REPRESSION MUTANT PROTEIN 2-RELATED"/>
    <property type="match status" value="1"/>
</dbReference>
<evidence type="ECO:0000313" key="6">
    <source>
        <dbReference type="Proteomes" id="UP000641588"/>
    </source>
</evidence>
<reference evidence="5" key="1">
    <citation type="submission" date="2019-10" db="EMBL/GenBank/DDBJ databases">
        <title>Description of Paenibacillus glebae sp. nov.</title>
        <authorList>
            <person name="Carlier A."/>
            <person name="Qi S."/>
        </authorList>
    </citation>
    <scope>NUCLEOTIDE SEQUENCE</scope>
    <source>
        <strain evidence="5">LMG 31456</strain>
    </source>
</reference>
<dbReference type="AlphaFoldDB" id="A0A972K3U8"/>
<evidence type="ECO:0000259" key="4">
    <source>
        <dbReference type="Pfam" id="PF00881"/>
    </source>
</evidence>
<comment type="caution">
    <text evidence="5">The sequence shown here is derived from an EMBL/GenBank/DDBJ whole genome shotgun (WGS) entry which is preliminary data.</text>
</comment>
<dbReference type="Gene3D" id="3.40.109.10">
    <property type="entry name" value="NADH Oxidase"/>
    <property type="match status" value="1"/>
</dbReference>
<proteinExistence type="predicted"/>
<protein>
    <submittedName>
        <fullName evidence="5">Nitroreductase</fullName>
    </submittedName>
</protein>
<organism evidence="5 6">
    <name type="scientific">Paenibacillus foliorum</name>
    <dbReference type="NCBI Taxonomy" id="2654974"/>
    <lineage>
        <taxon>Bacteria</taxon>
        <taxon>Bacillati</taxon>
        <taxon>Bacillota</taxon>
        <taxon>Bacilli</taxon>
        <taxon>Bacillales</taxon>
        <taxon>Paenibacillaceae</taxon>
        <taxon>Paenibacillus</taxon>
    </lineage>
</organism>
<evidence type="ECO:0000313" key="5">
    <source>
        <dbReference type="EMBL" id="NOU98196.1"/>
    </source>
</evidence>
<sequence>MASEFLTLVKNRRSIYEISKESTISDEKIQEIISEAVKHTPSAFNSQSSRVVLLLGDQHNKLWDITTEVLKGIVPADQFASTQQRMDGFRNAYGTVMFFEDTAVVEGMQANFPTYQDRFPAWSQHTSGMLQFVIWTALENEGLGASLQHYNPLIDNKVKMEWRLPEGWQLIAQMPFGKPTAPAGEKEFKPIEERVKIFK</sequence>
<gene>
    <name evidence="5" type="ORF">GC093_33935</name>
</gene>
<evidence type="ECO:0000256" key="2">
    <source>
        <dbReference type="ARBA" id="ARBA00022490"/>
    </source>
</evidence>
<comment type="subcellular location">
    <subcellularLocation>
        <location evidence="1">Cytoplasm</location>
    </subcellularLocation>
</comment>
<dbReference type="FunFam" id="3.40.109.10:FF:000001">
    <property type="entry name" value="Nitroreductase family"/>
    <property type="match status" value="1"/>
</dbReference>
<dbReference type="GO" id="GO:0005737">
    <property type="term" value="C:cytoplasm"/>
    <property type="evidence" value="ECO:0007669"/>
    <property type="project" value="UniProtKB-SubCell"/>
</dbReference>
<keyword evidence="2" id="KW-0963">Cytoplasm</keyword>
<dbReference type="InterPro" id="IPR029479">
    <property type="entry name" value="Nitroreductase"/>
</dbReference>
<feature type="domain" description="Nitroreductase" evidence="4">
    <location>
        <begin position="9"/>
        <end position="178"/>
    </location>
</feature>
<dbReference type="InterPro" id="IPR000415">
    <property type="entry name" value="Nitroreductase-like"/>
</dbReference>
<dbReference type="SUPFAM" id="SSF55469">
    <property type="entry name" value="FMN-dependent nitroreductase-like"/>
    <property type="match status" value="1"/>
</dbReference>
<dbReference type="Proteomes" id="UP000641588">
    <property type="component" value="Unassembled WGS sequence"/>
</dbReference>